<feature type="transmembrane region" description="Helical" evidence="9">
    <location>
        <begin position="451"/>
        <end position="473"/>
    </location>
</feature>
<dbReference type="RefSeq" id="XP_066921196.1">
    <property type="nucleotide sequence ID" value="XM_067065095.1"/>
</dbReference>
<comment type="subcellular location">
    <subcellularLocation>
        <location evidence="1">Cytoplasmic vesicle membrane</location>
        <topology evidence="1">Multi-pass membrane protein</topology>
    </subcellularLocation>
</comment>
<dbReference type="GO" id="GO:0005774">
    <property type="term" value="C:vacuolar membrane"/>
    <property type="evidence" value="ECO:0007669"/>
    <property type="project" value="TreeGrafter"/>
</dbReference>
<evidence type="ECO:0000256" key="1">
    <source>
        <dbReference type="ARBA" id="ARBA00004439"/>
    </source>
</evidence>
<keyword evidence="8" id="KW-0968">Cytoplasmic vesicle</keyword>
<evidence type="ECO:0000256" key="4">
    <source>
        <dbReference type="ARBA" id="ARBA00022692"/>
    </source>
</evidence>
<feature type="transmembrane region" description="Helical" evidence="9">
    <location>
        <begin position="147"/>
        <end position="167"/>
    </location>
</feature>
<organism evidence="11 12">
    <name type="scientific">Clytia hemisphaerica</name>
    <dbReference type="NCBI Taxonomy" id="252671"/>
    <lineage>
        <taxon>Eukaryota</taxon>
        <taxon>Metazoa</taxon>
        <taxon>Cnidaria</taxon>
        <taxon>Hydrozoa</taxon>
        <taxon>Hydroidolina</taxon>
        <taxon>Leptothecata</taxon>
        <taxon>Obeliida</taxon>
        <taxon>Clytiidae</taxon>
        <taxon>Clytia</taxon>
    </lineage>
</organism>
<comment type="similarity">
    <text evidence="2">Belongs to the amino acid/polyamine transporter 2 family.</text>
</comment>
<feature type="transmembrane region" description="Helical" evidence="9">
    <location>
        <begin position="301"/>
        <end position="318"/>
    </location>
</feature>
<keyword evidence="6 9" id="KW-1133">Transmembrane helix</keyword>
<feature type="transmembrane region" description="Helical" evidence="9">
    <location>
        <begin position="339"/>
        <end position="360"/>
    </location>
</feature>
<dbReference type="GO" id="GO:0015179">
    <property type="term" value="F:L-amino acid transmembrane transporter activity"/>
    <property type="evidence" value="ECO:0007669"/>
    <property type="project" value="TreeGrafter"/>
</dbReference>
<evidence type="ECO:0000256" key="3">
    <source>
        <dbReference type="ARBA" id="ARBA00022448"/>
    </source>
</evidence>
<name>A0A7M5VBD6_9CNID</name>
<evidence type="ECO:0000256" key="7">
    <source>
        <dbReference type="ARBA" id="ARBA00023136"/>
    </source>
</evidence>
<sequence>MTSHHTNYGSVKSDYMNRSFDSDATSFHTSLDLADDADDHDEKTPLYASSIQTAGGGPRMRKHTMSTSLYASVSKYTTSNYFGFGSTSLAVARMKERAIVGSTTISLADIPSLDRLTPTIVAFFTQLSLVTGLSVFAIPLVVANCGIPMLGGLLLGGILTCYTSVLINRCQYQYSKDGTRKRVYENYIDLGKKAIKWHGDTIMKIIVGSSILTDVYTLIFCAQISKDLSTGYFQIDDRIWMAMWMALVFPLFFIRRMSVLAWLGFFSLVFYTIGFAGIFGLLIYHYDSWTWGNLIPKDFKISYVFIGYGIIVNSYNAHLSMPAIEASMRKPESFTKVNILAFVINTVLKIALSVFAVALFGINTEGSVLANCIVFGRMALVVNVLIAIYMITQYPVSLFVVLEMFDLYIFPKLKMFKKNHWTEKVWLFLSRLAVTVFITALAVSIPNFEMVTGFIGNIRGTLAVLILPIYFYIRIHGRKMNKFQLAFHWFLIVIVTLLGLCGATFAVLGVFGKIY</sequence>
<feature type="transmembrane region" description="Helical" evidence="9">
    <location>
        <begin position="261"/>
        <end position="286"/>
    </location>
</feature>
<evidence type="ECO:0000256" key="5">
    <source>
        <dbReference type="ARBA" id="ARBA00022775"/>
    </source>
</evidence>
<dbReference type="Proteomes" id="UP000594262">
    <property type="component" value="Unplaced"/>
</dbReference>
<keyword evidence="5" id="KW-0532">Neurotransmitter transport</keyword>
<evidence type="ECO:0000256" key="6">
    <source>
        <dbReference type="ARBA" id="ARBA00022989"/>
    </source>
</evidence>
<feature type="transmembrane region" description="Helical" evidence="9">
    <location>
        <begin position="380"/>
        <end position="405"/>
    </location>
</feature>
<feature type="transmembrane region" description="Helical" evidence="9">
    <location>
        <begin position="485"/>
        <end position="511"/>
    </location>
</feature>
<evidence type="ECO:0000313" key="11">
    <source>
        <dbReference type="EnsemblMetazoa" id="CLYHEMP007516.1"/>
    </source>
</evidence>
<dbReference type="AlphaFoldDB" id="A0A7M5VBD6"/>
<dbReference type="EnsemblMetazoa" id="CLYHEMT007516.1">
    <property type="protein sequence ID" value="CLYHEMP007516.1"/>
    <property type="gene ID" value="CLYHEMG007516"/>
</dbReference>
<feature type="transmembrane region" description="Helical" evidence="9">
    <location>
        <begin position="120"/>
        <end position="141"/>
    </location>
</feature>
<evidence type="ECO:0000256" key="2">
    <source>
        <dbReference type="ARBA" id="ARBA00008066"/>
    </source>
</evidence>
<keyword evidence="4 9" id="KW-0812">Transmembrane</keyword>
<evidence type="ECO:0000256" key="9">
    <source>
        <dbReference type="SAM" id="Phobius"/>
    </source>
</evidence>
<evidence type="ECO:0000313" key="12">
    <source>
        <dbReference type="Proteomes" id="UP000594262"/>
    </source>
</evidence>
<feature type="domain" description="Amino acid transporter transmembrane" evidence="10">
    <location>
        <begin position="122"/>
        <end position="510"/>
    </location>
</feature>
<dbReference type="PANTHER" id="PTHR22950:SF689">
    <property type="entry name" value="VESICULAR INHIBITORY AMINO ACID TRANSPORTER"/>
    <property type="match status" value="1"/>
</dbReference>
<dbReference type="OrthoDB" id="40134at2759"/>
<keyword evidence="12" id="KW-1185">Reference proteome</keyword>
<dbReference type="GO" id="GO:0030659">
    <property type="term" value="C:cytoplasmic vesicle membrane"/>
    <property type="evidence" value="ECO:0007669"/>
    <property type="project" value="UniProtKB-SubCell"/>
</dbReference>
<evidence type="ECO:0000256" key="8">
    <source>
        <dbReference type="ARBA" id="ARBA00023329"/>
    </source>
</evidence>
<feature type="transmembrane region" description="Helical" evidence="9">
    <location>
        <begin position="202"/>
        <end position="225"/>
    </location>
</feature>
<dbReference type="PANTHER" id="PTHR22950">
    <property type="entry name" value="AMINO ACID TRANSPORTER"/>
    <property type="match status" value="1"/>
</dbReference>
<dbReference type="InterPro" id="IPR013057">
    <property type="entry name" value="AA_transpt_TM"/>
</dbReference>
<evidence type="ECO:0000259" key="10">
    <source>
        <dbReference type="Pfam" id="PF01490"/>
    </source>
</evidence>
<keyword evidence="7 9" id="KW-0472">Membrane</keyword>
<dbReference type="GO" id="GO:0006836">
    <property type="term" value="P:neurotransmitter transport"/>
    <property type="evidence" value="ECO:0007669"/>
    <property type="project" value="UniProtKB-KW"/>
</dbReference>
<keyword evidence="3" id="KW-0813">Transport</keyword>
<proteinExistence type="inferred from homology"/>
<dbReference type="Pfam" id="PF01490">
    <property type="entry name" value="Aa_trans"/>
    <property type="match status" value="1"/>
</dbReference>
<feature type="transmembrane region" description="Helical" evidence="9">
    <location>
        <begin position="237"/>
        <end position="254"/>
    </location>
</feature>
<dbReference type="GeneID" id="136808568"/>
<accession>A0A7M5VBD6</accession>
<reference evidence="11" key="1">
    <citation type="submission" date="2021-01" db="UniProtKB">
        <authorList>
            <consortium name="EnsemblMetazoa"/>
        </authorList>
    </citation>
    <scope>IDENTIFICATION</scope>
</reference>
<protein>
    <recommendedName>
        <fullName evidence="10">Amino acid transporter transmembrane domain-containing protein</fullName>
    </recommendedName>
</protein>
<feature type="transmembrane region" description="Helical" evidence="9">
    <location>
        <begin position="425"/>
        <end position="445"/>
    </location>
</feature>